<evidence type="ECO:0000313" key="8">
    <source>
        <dbReference type="Proteomes" id="UP001219568"/>
    </source>
</evidence>
<dbReference type="EMBL" id="JAQJZL010000016">
    <property type="protein sequence ID" value="KAJ6023578.1"/>
    <property type="molecule type" value="Genomic_DNA"/>
</dbReference>
<reference evidence="7" key="1">
    <citation type="journal article" date="2023" name="IMA Fungus">
        <title>Comparative genomic study of the Penicillium genus elucidates a diverse pangenome and 15 lateral gene transfer events.</title>
        <authorList>
            <person name="Petersen C."/>
            <person name="Sorensen T."/>
            <person name="Nielsen M.R."/>
            <person name="Sondergaard T.E."/>
            <person name="Sorensen J.L."/>
            <person name="Fitzpatrick D.A."/>
            <person name="Frisvad J.C."/>
            <person name="Nielsen K.L."/>
        </authorList>
    </citation>
    <scope>NUCLEOTIDE SEQUENCE</scope>
    <source>
        <strain evidence="7">IBT 15450</strain>
    </source>
</reference>
<evidence type="ECO:0000256" key="5">
    <source>
        <dbReference type="SAM" id="Phobius"/>
    </source>
</evidence>
<feature type="transmembrane region" description="Helical" evidence="5">
    <location>
        <begin position="323"/>
        <end position="347"/>
    </location>
</feature>
<feature type="transmembrane region" description="Helical" evidence="5">
    <location>
        <begin position="417"/>
        <end position="441"/>
    </location>
</feature>
<feature type="transmembrane region" description="Helical" evidence="5">
    <location>
        <begin position="222"/>
        <end position="241"/>
    </location>
</feature>
<dbReference type="PANTHER" id="PTHR23501">
    <property type="entry name" value="MAJOR FACILITATOR SUPERFAMILY"/>
    <property type="match status" value="1"/>
</dbReference>
<dbReference type="Pfam" id="PF07690">
    <property type="entry name" value="MFS_1"/>
    <property type="match status" value="1"/>
</dbReference>
<feature type="transmembrane region" description="Helical" evidence="5">
    <location>
        <begin position="384"/>
        <end position="405"/>
    </location>
</feature>
<feature type="domain" description="Major facilitator superfamily (MFS) profile" evidence="6">
    <location>
        <begin position="23"/>
        <end position="534"/>
    </location>
</feature>
<feature type="transmembrane region" description="Helical" evidence="5">
    <location>
        <begin position="90"/>
        <end position="108"/>
    </location>
</feature>
<evidence type="ECO:0000256" key="4">
    <source>
        <dbReference type="ARBA" id="ARBA00023136"/>
    </source>
</evidence>
<keyword evidence="8" id="KW-1185">Reference proteome</keyword>
<dbReference type="GO" id="GO:0005886">
    <property type="term" value="C:plasma membrane"/>
    <property type="evidence" value="ECO:0007669"/>
    <property type="project" value="TreeGrafter"/>
</dbReference>
<dbReference type="InterPro" id="IPR011701">
    <property type="entry name" value="MFS"/>
</dbReference>
<dbReference type="AlphaFoldDB" id="A0AAD6I179"/>
<name>A0AAD6I179_PENCN</name>
<dbReference type="Gene3D" id="1.20.1250.20">
    <property type="entry name" value="MFS general substrate transporter like domains"/>
    <property type="match status" value="2"/>
</dbReference>
<gene>
    <name evidence="7" type="ORF">N7460_013973</name>
</gene>
<dbReference type="InterPro" id="IPR036259">
    <property type="entry name" value="MFS_trans_sf"/>
</dbReference>
<dbReference type="Proteomes" id="UP001219568">
    <property type="component" value="Unassembled WGS sequence"/>
</dbReference>
<evidence type="ECO:0000256" key="2">
    <source>
        <dbReference type="ARBA" id="ARBA00022692"/>
    </source>
</evidence>
<dbReference type="GO" id="GO:0022857">
    <property type="term" value="F:transmembrane transporter activity"/>
    <property type="evidence" value="ECO:0007669"/>
    <property type="project" value="InterPro"/>
</dbReference>
<protein>
    <recommendedName>
        <fullName evidence="6">Major facilitator superfamily (MFS) profile domain-containing protein</fullName>
    </recommendedName>
</protein>
<accession>A0AAD6I179</accession>
<feature type="transmembrane region" description="Helical" evidence="5">
    <location>
        <begin position="114"/>
        <end position="134"/>
    </location>
</feature>
<feature type="transmembrane region" description="Helical" evidence="5">
    <location>
        <begin position="506"/>
        <end position="529"/>
    </location>
</feature>
<evidence type="ECO:0000256" key="1">
    <source>
        <dbReference type="ARBA" id="ARBA00004141"/>
    </source>
</evidence>
<comment type="caution">
    <text evidence="7">The sequence shown here is derived from an EMBL/GenBank/DDBJ whole genome shotgun (WGS) entry which is preliminary data.</text>
</comment>
<feature type="transmembrane region" description="Helical" evidence="5">
    <location>
        <begin position="359"/>
        <end position="378"/>
    </location>
</feature>
<evidence type="ECO:0000313" key="7">
    <source>
        <dbReference type="EMBL" id="KAJ6023578.1"/>
    </source>
</evidence>
<feature type="transmembrane region" description="Helical" evidence="5">
    <location>
        <begin position="59"/>
        <end position="78"/>
    </location>
</feature>
<keyword evidence="2 5" id="KW-0812">Transmembrane</keyword>
<dbReference type="PROSITE" id="PS50850">
    <property type="entry name" value="MFS"/>
    <property type="match status" value="1"/>
</dbReference>
<keyword evidence="4 5" id="KW-0472">Membrane</keyword>
<feature type="transmembrane region" description="Helical" evidence="5">
    <location>
        <begin position="290"/>
        <end position="311"/>
    </location>
</feature>
<dbReference type="PANTHER" id="PTHR23501:SF195">
    <property type="entry name" value="PEP5"/>
    <property type="match status" value="1"/>
</dbReference>
<reference evidence="7" key="2">
    <citation type="submission" date="2023-01" db="EMBL/GenBank/DDBJ databases">
        <authorList>
            <person name="Petersen C."/>
        </authorList>
    </citation>
    <scope>NUCLEOTIDE SEQUENCE</scope>
    <source>
        <strain evidence="7">IBT 15450</strain>
    </source>
</reference>
<evidence type="ECO:0000259" key="6">
    <source>
        <dbReference type="PROSITE" id="PS50850"/>
    </source>
</evidence>
<dbReference type="SUPFAM" id="SSF103473">
    <property type="entry name" value="MFS general substrate transporter"/>
    <property type="match status" value="1"/>
</dbReference>
<feature type="transmembrane region" description="Helical" evidence="5">
    <location>
        <begin position="253"/>
        <end position="270"/>
    </location>
</feature>
<evidence type="ECO:0000256" key="3">
    <source>
        <dbReference type="ARBA" id="ARBA00022989"/>
    </source>
</evidence>
<sequence>MEGDSDSQATSNSNAIKVHLKTWIVVLCIGFAYFSQLTAIIGAGFLAQPIAALVGGASQTMWFNQSINLLGIAICLPVSQMADYWGRRRVLVVLLAIGFAGTMVVARAQNVSTVIAGFVLVGISYGATPLLFAVPSEILPRSQRSIAQSTINLSASVGGILSLVMGGVLLRHNNLENCRVFFYVVAAFFALSFFGILFFYYPPPREEQVSLTLTQKLGKLDWIGYALFAPGLTLFSMALSWSENPYQWSDVHIIASFVLGMVLIIGFILYEWLIKKDGILNHAVFTHRNIVISLLAVWIDGVSFYTANTYFARQFGMFTGNDMLISGIAFGMFFIFGGSATVIFGWASTKYRIVRIPGVACLALIVLFNIVMATTTLSTPEANYWGYTIFAGLGLGGVVPTFMVAAQLTTPPELISLVSGLVSVARPIGGVIGLAINNAIFHNSLSMELGKKITVAVVPLGLSASSLEALISAVAGGDDAALSKIPGATPDIIAAAQDGLMKAYGIAFRNCWIAAACLCLPGVLIALLVKDPRSEFKGHIDAPVEVELAEEQKRVQALHVENVKDGLQN</sequence>
<feature type="transmembrane region" description="Helical" evidence="5">
    <location>
        <begin position="23"/>
        <end position="47"/>
    </location>
</feature>
<organism evidence="7 8">
    <name type="scientific">Penicillium canescens</name>
    <dbReference type="NCBI Taxonomy" id="5083"/>
    <lineage>
        <taxon>Eukaryota</taxon>
        <taxon>Fungi</taxon>
        <taxon>Dikarya</taxon>
        <taxon>Ascomycota</taxon>
        <taxon>Pezizomycotina</taxon>
        <taxon>Eurotiomycetes</taxon>
        <taxon>Eurotiomycetidae</taxon>
        <taxon>Eurotiales</taxon>
        <taxon>Aspergillaceae</taxon>
        <taxon>Penicillium</taxon>
    </lineage>
</organism>
<dbReference type="InterPro" id="IPR020846">
    <property type="entry name" value="MFS_dom"/>
</dbReference>
<feature type="transmembrane region" description="Helical" evidence="5">
    <location>
        <begin position="146"/>
        <end position="168"/>
    </location>
</feature>
<keyword evidence="3 5" id="KW-1133">Transmembrane helix</keyword>
<feature type="transmembrane region" description="Helical" evidence="5">
    <location>
        <begin position="180"/>
        <end position="201"/>
    </location>
</feature>
<comment type="subcellular location">
    <subcellularLocation>
        <location evidence="1">Membrane</location>
        <topology evidence="1">Multi-pass membrane protein</topology>
    </subcellularLocation>
</comment>
<proteinExistence type="predicted"/>